<feature type="region of interest" description="Disordered" evidence="6">
    <location>
        <begin position="425"/>
        <end position="515"/>
    </location>
</feature>
<evidence type="ECO:0000256" key="6">
    <source>
        <dbReference type="SAM" id="MobiDB-lite"/>
    </source>
</evidence>
<feature type="region of interest" description="Disordered" evidence="6">
    <location>
        <begin position="1"/>
        <end position="117"/>
    </location>
</feature>
<dbReference type="PANTHER" id="PTHR12264">
    <property type="entry name" value="TRANSCRIPTION INITIATION FACTOR TFIID SUBUNIT 12"/>
    <property type="match status" value="1"/>
</dbReference>
<dbReference type="InterPro" id="IPR037794">
    <property type="entry name" value="TAF12"/>
</dbReference>
<name>A0AAJ0HC12_9PEZI</name>
<comment type="caution">
    <text evidence="8">The sequence shown here is derived from an EMBL/GenBank/DDBJ whole genome shotgun (WGS) entry which is preliminary data.</text>
</comment>
<dbReference type="EMBL" id="JAUIQD010000006">
    <property type="protein sequence ID" value="KAK3346813.1"/>
    <property type="molecule type" value="Genomic_DNA"/>
</dbReference>
<feature type="compositionally biased region" description="Polar residues" evidence="6">
    <location>
        <begin position="231"/>
        <end position="242"/>
    </location>
</feature>
<feature type="compositionally biased region" description="Low complexity" evidence="6">
    <location>
        <begin position="98"/>
        <end position="111"/>
    </location>
</feature>
<protein>
    <submittedName>
        <fullName evidence="8">Transcription initiation factor TFIID subunit A-domain-containing protein</fullName>
    </submittedName>
</protein>
<keyword evidence="4" id="KW-0804">Transcription</keyword>
<accession>A0AAJ0HC12</accession>
<evidence type="ECO:0000256" key="2">
    <source>
        <dbReference type="ARBA" id="ARBA00007530"/>
    </source>
</evidence>
<evidence type="ECO:0000256" key="3">
    <source>
        <dbReference type="ARBA" id="ARBA00023015"/>
    </source>
</evidence>
<feature type="compositionally biased region" description="Low complexity" evidence="6">
    <location>
        <begin position="292"/>
        <end position="312"/>
    </location>
</feature>
<keyword evidence="3" id="KW-0805">Transcription regulation</keyword>
<dbReference type="AlphaFoldDB" id="A0AAJ0HC12"/>
<dbReference type="GO" id="GO:0051123">
    <property type="term" value="P:RNA polymerase II preinitiation complex assembly"/>
    <property type="evidence" value="ECO:0007669"/>
    <property type="project" value="TreeGrafter"/>
</dbReference>
<feature type="domain" description="Transcription initiation factor TFIID subunit 12" evidence="7">
    <location>
        <begin position="583"/>
        <end position="656"/>
    </location>
</feature>
<evidence type="ECO:0000256" key="5">
    <source>
        <dbReference type="ARBA" id="ARBA00023242"/>
    </source>
</evidence>
<reference evidence="8" key="1">
    <citation type="journal article" date="2023" name="Mol. Phylogenet. Evol.">
        <title>Genome-scale phylogeny and comparative genomics of the fungal order Sordariales.</title>
        <authorList>
            <person name="Hensen N."/>
            <person name="Bonometti L."/>
            <person name="Westerberg I."/>
            <person name="Brannstrom I.O."/>
            <person name="Guillou S."/>
            <person name="Cros-Aarteil S."/>
            <person name="Calhoun S."/>
            <person name="Haridas S."/>
            <person name="Kuo A."/>
            <person name="Mondo S."/>
            <person name="Pangilinan J."/>
            <person name="Riley R."/>
            <person name="LaButti K."/>
            <person name="Andreopoulos B."/>
            <person name="Lipzen A."/>
            <person name="Chen C."/>
            <person name="Yan M."/>
            <person name="Daum C."/>
            <person name="Ng V."/>
            <person name="Clum A."/>
            <person name="Steindorff A."/>
            <person name="Ohm R.A."/>
            <person name="Martin F."/>
            <person name="Silar P."/>
            <person name="Natvig D.O."/>
            <person name="Lalanne C."/>
            <person name="Gautier V."/>
            <person name="Ament-Velasquez S.L."/>
            <person name="Kruys A."/>
            <person name="Hutchinson M.I."/>
            <person name="Powell A.J."/>
            <person name="Barry K."/>
            <person name="Miller A.N."/>
            <person name="Grigoriev I.V."/>
            <person name="Debuchy R."/>
            <person name="Gladieux P."/>
            <person name="Hiltunen Thoren M."/>
            <person name="Johannesson H."/>
        </authorList>
    </citation>
    <scope>NUCLEOTIDE SEQUENCE</scope>
    <source>
        <strain evidence="8">CBS 955.72</strain>
    </source>
</reference>
<dbReference type="Gene3D" id="1.10.20.10">
    <property type="entry name" value="Histone, subunit A"/>
    <property type="match status" value="1"/>
</dbReference>
<gene>
    <name evidence="8" type="ORF">B0T25DRAFT_521155</name>
</gene>
<dbReference type="SUPFAM" id="SSF47113">
    <property type="entry name" value="Histone-fold"/>
    <property type="match status" value="1"/>
</dbReference>
<dbReference type="GO" id="GO:0017025">
    <property type="term" value="F:TBP-class protein binding"/>
    <property type="evidence" value="ECO:0007669"/>
    <property type="project" value="TreeGrafter"/>
</dbReference>
<dbReference type="InterPro" id="IPR009072">
    <property type="entry name" value="Histone-fold"/>
</dbReference>
<dbReference type="GO" id="GO:0003677">
    <property type="term" value="F:DNA binding"/>
    <property type="evidence" value="ECO:0007669"/>
    <property type="project" value="TreeGrafter"/>
</dbReference>
<keyword evidence="5" id="KW-0539">Nucleus</keyword>
<evidence type="ECO:0000313" key="9">
    <source>
        <dbReference type="Proteomes" id="UP001275084"/>
    </source>
</evidence>
<sequence>MNNAIGQAQQAAQQQQQQQQDLQQPQQPQQPPHIQQQQQLQPQQIGQPGLSAQGVQQPQQQTPSNLPPKAMALGTSTDAGVAPPPTPTSNSVPPPNPAASSAASGAAQSQPKAFPPHIMNHVNEMNFQPPPGITDRSKWILDIKSRYARALYTMETTRNNVAKIDQIIKERQEKGEPLSPEEKALSERRPALQKQHTDAVQFATTVRKQYASGVAHKPQQNGGVPLGMTAQGGNQVRPQGSVQQNAGQPGGATAATAVLSGVGGSAMHNSTAAVNAAIEAAKNQQLAAGRLQGQNPMPGQQGPQAHPGQATATTGQAQPSPVTQGPPGQPPSSLLQQQQQQAAQQQHQQQQQAAQQQQQQQQHQQQQQLQQQHQQQQHQHQQQMQQQHQQLQQQIKLEPGVQSHNIPPPLNTAIASGAAVGMQSAVTPTQNSARIQTPQSATPANQPIQPLSHTSAMNKANTIHRNGSIPGQSATGSGGTPASAGGVIGGAHQQGHPHAHPTQSAGPTQPAGQTLQSKLPIPKVLPEKATLVPTPVSAMGGVGSGRPTYSAGSGIGGGVMNQPALAKTPAYQLEGEGERVLNKKKLDELVRQVCGGTAEGQEGNLLTPEVEESVLNLADHFVDNVLHSACRNAKERGSKVLEIRDIQLVLERTYNIRIPGYSSEELRTVRKVQPNAQWITKMSAVQAAKVMPGNKDP</sequence>
<dbReference type="InterPro" id="IPR003228">
    <property type="entry name" value="TFIID_TAF12_dom"/>
</dbReference>
<dbReference type="PANTHER" id="PTHR12264:SF21">
    <property type="entry name" value="TRANSCRIPTION INITIATION FACTOR TFIID SUBUNIT 12"/>
    <property type="match status" value="1"/>
</dbReference>
<keyword evidence="9" id="KW-1185">Reference proteome</keyword>
<feature type="compositionally biased region" description="Low complexity" evidence="6">
    <location>
        <begin position="334"/>
        <end position="349"/>
    </location>
</feature>
<comment type="subcellular location">
    <subcellularLocation>
        <location evidence="1">Nucleus</location>
    </subcellularLocation>
</comment>
<evidence type="ECO:0000313" key="8">
    <source>
        <dbReference type="EMBL" id="KAK3346813.1"/>
    </source>
</evidence>
<dbReference type="GO" id="GO:0000124">
    <property type="term" value="C:SAGA complex"/>
    <property type="evidence" value="ECO:0007669"/>
    <property type="project" value="InterPro"/>
</dbReference>
<feature type="region of interest" description="Disordered" evidence="6">
    <location>
        <begin position="371"/>
        <end position="394"/>
    </location>
</feature>
<feature type="compositionally biased region" description="Pro residues" evidence="6">
    <location>
        <begin position="82"/>
        <end position="97"/>
    </location>
</feature>
<feature type="compositionally biased region" description="Polar residues" evidence="6">
    <location>
        <begin position="313"/>
        <end position="323"/>
    </location>
</feature>
<feature type="compositionally biased region" description="Polar residues" evidence="6">
    <location>
        <begin position="502"/>
        <end position="515"/>
    </location>
</feature>
<dbReference type="GO" id="GO:0005669">
    <property type="term" value="C:transcription factor TFIID complex"/>
    <property type="evidence" value="ECO:0007669"/>
    <property type="project" value="InterPro"/>
</dbReference>
<proteinExistence type="inferred from homology"/>
<reference evidence="8" key="2">
    <citation type="submission" date="2023-06" db="EMBL/GenBank/DDBJ databases">
        <authorList>
            <consortium name="Lawrence Berkeley National Laboratory"/>
            <person name="Haridas S."/>
            <person name="Hensen N."/>
            <person name="Bonometti L."/>
            <person name="Westerberg I."/>
            <person name="Brannstrom I.O."/>
            <person name="Guillou S."/>
            <person name="Cros-Aarteil S."/>
            <person name="Calhoun S."/>
            <person name="Kuo A."/>
            <person name="Mondo S."/>
            <person name="Pangilinan J."/>
            <person name="Riley R."/>
            <person name="Labutti K."/>
            <person name="Andreopoulos B."/>
            <person name="Lipzen A."/>
            <person name="Chen C."/>
            <person name="Yanf M."/>
            <person name="Daum C."/>
            <person name="Ng V."/>
            <person name="Clum A."/>
            <person name="Steindorff A."/>
            <person name="Ohm R."/>
            <person name="Martin F."/>
            <person name="Silar P."/>
            <person name="Natvig D."/>
            <person name="Lalanne C."/>
            <person name="Gautier V."/>
            <person name="Ament-Velasquez S.L."/>
            <person name="Kruys A."/>
            <person name="Hutchinson M.I."/>
            <person name="Powell A.J."/>
            <person name="Barry K."/>
            <person name="Miller A.N."/>
            <person name="Grigoriev I.V."/>
            <person name="Debuchy R."/>
            <person name="Gladieux P."/>
            <person name="Thoren M.H."/>
            <person name="Johannesson H."/>
        </authorList>
    </citation>
    <scope>NUCLEOTIDE SEQUENCE</scope>
    <source>
        <strain evidence="8">CBS 955.72</strain>
    </source>
</reference>
<feature type="compositionally biased region" description="Low complexity" evidence="6">
    <location>
        <begin position="470"/>
        <end position="496"/>
    </location>
</feature>
<evidence type="ECO:0000259" key="7">
    <source>
        <dbReference type="Pfam" id="PF03847"/>
    </source>
</evidence>
<dbReference type="FunFam" id="1.10.20.10:FF:000037">
    <property type="entry name" value="Transcription initiation factor TFIID subunit 12"/>
    <property type="match status" value="1"/>
</dbReference>
<feature type="compositionally biased region" description="Low complexity" evidence="6">
    <location>
        <begin position="243"/>
        <end position="252"/>
    </location>
</feature>
<dbReference type="Pfam" id="PF03847">
    <property type="entry name" value="TFIID_20kDa"/>
    <property type="match status" value="1"/>
</dbReference>
<feature type="region of interest" description="Disordered" evidence="6">
    <location>
        <begin position="291"/>
        <end position="349"/>
    </location>
</feature>
<feature type="region of interest" description="Disordered" evidence="6">
    <location>
        <begin position="216"/>
        <end position="252"/>
    </location>
</feature>
<dbReference type="Proteomes" id="UP001275084">
    <property type="component" value="Unassembled WGS sequence"/>
</dbReference>
<feature type="compositionally biased region" description="Low complexity" evidence="6">
    <location>
        <begin position="1"/>
        <end position="68"/>
    </location>
</feature>
<organism evidence="8 9">
    <name type="scientific">Lasiosphaeria hispida</name>
    <dbReference type="NCBI Taxonomy" id="260671"/>
    <lineage>
        <taxon>Eukaryota</taxon>
        <taxon>Fungi</taxon>
        <taxon>Dikarya</taxon>
        <taxon>Ascomycota</taxon>
        <taxon>Pezizomycotina</taxon>
        <taxon>Sordariomycetes</taxon>
        <taxon>Sordariomycetidae</taxon>
        <taxon>Sordariales</taxon>
        <taxon>Lasiosphaeriaceae</taxon>
        <taxon>Lasiosphaeria</taxon>
    </lineage>
</organism>
<dbReference type="CDD" id="cd07981">
    <property type="entry name" value="HFD_TAF12"/>
    <property type="match status" value="1"/>
</dbReference>
<dbReference type="GO" id="GO:0046982">
    <property type="term" value="F:protein heterodimerization activity"/>
    <property type="evidence" value="ECO:0007669"/>
    <property type="project" value="InterPro"/>
</dbReference>
<comment type="similarity">
    <text evidence="2">Belongs to the TAF12 family.</text>
</comment>
<evidence type="ECO:0000256" key="1">
    <source>
        <dbReference type="ARBA" id="ARBA00004123"/>
    </source>
</evidence>
<evidence type="ECO:0000256" key="4">
    <source>
        <dbReference type="ARBA" id="ARBA00023163"/>
    </source>
</evidence>
<feature type="compositionally biased region" description="Polar residues" evidence="6">
    <location>
        <begin position="425"/>
        <end position="465"/>
    </location>
</feature>